<evidence type="ECO:0000313" key="2">
    <source>
        <dbReference type="EMBL" id="KAA5229602.1"/>
    </source>
</evidence>
<dbReference type="InterPro" id="IPR051677">
    <property type="entry name" value="AfsR-DnrI-RedD_regulator"/>
</dbReference>
<dbReference type="PANTHER" id="PTHR35807:SF1">
    <property type="entry name" value="TRANSCRIPTIONAL REGULATOR REDD"/>
    <property type="match status" value="1"/>
</dbReference>
<keyword evidence="1" id="KW-0812">Transmembrane</keyword>
<evidence type="ECO:0000313" key="4">
    <source>
        <dbReference type="Proteomes" id="UP000421791"/>
    </source>
</evidence>
<dbReference type="RefSeq" id="WP_007748332.1">
    <property type="nucleotide sequence ID" value="NZ_CATXTD010000006.1"/>
</dbReference>
<evidence type="ECO:0008006" key="6">
    <source>
        <dbReference type="Google" id="ProtNLM"/>
    </source>
</evidence>
<gene>
    <name evidence="3" type="ORF">F2Z09_19145</name>
    <name evidence="2" type="ORF">F2Z22_12945</name>
</gene>
<dbReference type="GO" id="GO:0006355">
    <property type="term" value="P:regulation of DNA-templated transcription"/>
    <property type="evidence" value="ECO:0007669"/>
    <property type="project" value="TreeGrafter"/>
</dbReference>
<dbReference type="SUPFAM" id="SSF50965">
    <property type="entry name" value="Galactose oxidase, central domain"/>
    <property type="match status" value="1"/>
</dbReference>
<dbReference type="GO" id="GO:0003677">
    <property type="term" value="F:DNA binding"/>
    <property type="evidence" value="ECO:0007669"/>
    <property type="project" value="TreeGrafter"/>
</dbReference>
<accession>A0A7J4YMV3</accession>
<sequence length="862" mass="99716">MKYQLQILFFILLCLVGKLEASSLYDYGLYLKSHTVSAVERTTLYLDDNQPFPIKNDFTISFQIYVRTNEPDFGSILHLHTNTNQYIRFSFVAGEERHFPALVLNEGIITIDTPIEREKWLDVSLHLRLKDNVIEVDYDNKKVSAMVPLEDTKNISALFGQMENYLADVAPINLRNITVTQDGKQTREWKLWKHNDDVCYDMKEKAIARAIHPFWLIDNHIEWKLIHQAHIPGKLDVAFNAREALFYLVKPQSIEVLDEKGTLRQKITIREGYPAVEYPNHLLYDTLTNKLISYYLKKGSTSYFSFDTSKWSNVERNMDEASNYNHARTFNPADSSFYFFGGYGFYQYRNDLFRMKSGSYKLEQVEYERPLYPRYSAAMAIVGDELFVFGGRGNKYGKQELSTHFYFGLCAINLKTNQSRMVWQRNSPQEDGTLMASSMYFEPSDSSFYAVSMSKGGVLWKISMKDSVYTEVSKPIYNESNYQDCDFSLYSSPAHGKLFLVLDKILNDHTHNVYIYSINMPLVNEGDIRQSANTTIVNGHKYLYITGIILLLIAAGMIFYRSRCSNRKDKTITIKEIEEVPVIIGHHNTPEQPLIAGQHTIMQEKGNIQETDAVSAKTTNYYDRSRASISLCGCFNVRDKDGNDITSNFTPRLKHLLILLILYTEKNEQGILASKTTEILWPEKEETSARNNRNVNLRKLRVLLESIGDVEVITENNFLRIKWGTTVFCDYHTLLTCTQQFEQEKSEELLNRILELLLYGPLLPNTIFDWLDDFKDAYSSHSIDLLKNLLDIEIQRNHQEMIIRLADIMFLHDPLNEEALAAKCAVLSAQGKKGIARNLYDRFCKEYRDSMGENYKIPFADL</sequence>
<dbReference type="EMBL" id="VWAG01000054">
    <property type="protein sequence ID" value="KAA5252845.1"/>
    <property type="molecule type" value="Genomic_DNA"/>
</dbReference>
<name>A0A7J4YMV3_9BACE</name>
<keyword evidence="5" id="KW-1185">Reference proteome</keyword>
<protein>
    <recommendedName>
        <fullName evidence="6">Transmembrane protein</fullName>
    </recommendedName>
</protein>
<dbReference type="InterPro" id="IPR015915">
    <property type="entry name" value="Kelch-typ_b-propeller"/>
</dbReference>
<dbReference type="Proteomes" id="UP000421791">
    <property type="component" value="Unassembled WGS sequence"/>
</dbReference>
<reference evidence="4 5" key="1">
    <citation type="journal article" date="2019" name="Nat. Med.">
        <title>A library of human gut bacterial isolates paired with longitudinal multiomics data enables mechanistic microbiome research.</title>
        <authorList>
            <person name="Poyet M."/>
            <person name="Groussin M."/>
            <person name="Gibbons S.M."/>
            <person name="Avila-Pacheco J."/>
            <person name="Jiang X."/>
            <person name="Kearney S.M."/>
            <person name="Perrotta A.R."/>
            <person name="Berdy B."/>
            <person name="Zhao S."/>
            <person name="Lieberman T.D."/>
            <person name="Swanson P.K."/>
            <person name="Smith M."/>
            <person name="Roesemann S."/>
            <person name="Alexander J.E."/>
            <person name="Rich S.A."/>
            <person name="Livny J."/>
            <person name="Vlamakis H."/>
            <person name="Clish C."/>
            <person name="Bullock K."/>
            <person name="Deik A."/>
            <person name="Scott J."/>
            <person name="Pierce K.A."/>
            <person name="Xavier R.J."/>
            <person name="Alm E.J."/>
        </authorList>
    </citation>
    <scope>NUCLEOTIDE SEQUENCE [LARGE SCALE GENOMIC DNA]</scope>
    <source>
        <strain evidence="3 5">BIOML-A2</strain>
        <strain evidence="2 4">BIOML-A6</strain>
    </source>
</reference>
<dbReference type="InterPro" id="IPR011043">
    <property type="entry name" value="Gal_Oxase/kelch_b-propeller"/>
</dbReference>
<dbReference type="EMBL" id="VWAK01000021">
    <property type="protein sequence ID" value="KAA5229602.1"/>
    <property type="molecule type" value="Genomic_DNA"/>
</dbReference>
<dbReference type="Gene3D" id="2.120.10.80">
    <property type="entry name" value="Kelch-type beta propeller"/>
    <property type="match status" value="1"/>
</dbReference>
<dbReference type="InterPro" id="IPR011990">
    <property type="entry name" value="TPR-like_helical_dom_sf"/>
</dbReference>
<dbReference type="Gene3D" id="1.25.40.10">
    <property type="entry name" value="Tetratricopeptide repeat domain"/>
    <property type="match status" value="1"/>
</dbReference>
<feature type="transmembrane region" description="Helical" evidence="1">
    <location>
        <begin position="542"/>
        <end position="560"/>
    </location>
</feature>
<dbReference type="Proteomes" id="UP000440198">
    <property type="component" value="Unassembled WGS sequence"/>
</dbReference>
<organism evidence="2 4">
    <name type="scientific">Bacteroides finegoldii</name>
    <dbReference type="NCBI Taxonomy" id="338188"/>
    <lineage>
        <taxon>Bacteria</taxon>
        <taxon>Pseudomonadati</taxon>
        <taxon>Bacteroidota</taxon>
        <taxon>Bacteroidia</taxon>
        <taxon>Bacteroidales</taxon>
        <taxon>Bacteroidaceae</taxon>
        <taxon>Bacteroides</taxon>
    </lineage>
</organism>
<dbReference type="AlphaFoldDB" id="A0A7J4YMV3"/>
<comment type="caution">
    <text evidence="2">The sequence shown here is derived from an EMBL/GenBank/DDBJ whole genome shotgun (WGS) entry which is preliminary data.</text>
</comment>
<dbReference type="PANTHER" id="PTHR35807">
    <property type="entry name" value="TRANSCRIPTIONAL REGULATOR REDD-RELATED"/>
    <property type="match status" value="1"/>
</dbReference>
<keyword evidence="1" id="KW-1133">Transmembrane helix</keyword>
<proteinExistence type="predicted"/>
<evidence type="ECO:0000313" key="5">
    <source>
        <dbReference type="Proteomes" id="UP000440198"/>
    </source>
</evidence>
<evidence type="ECO:0000256" key="1">
    <source>
        <dbReference type="SAM" id="Phobius"/>
    </source>
</evidence>
<dbReference type="GeneID" id="92989937"/>
<keyword evidence="1" id="KW-0472">Membrane</keyword>
<evidence type="ECO:0000313" key="3">
    <source>
        <dbReference type="EMBL" id="KAA5252845.1"/>
    </source>
</evidence>